<dbReference type="PANTHER" id="PTHR11236">
    <property type="entry name" value="AMINOBENZOATE/ANTHRANILATE SYNTHASE"/>
    <property type="match status" value="1"/>
</dbReference>
<accession>A0A1W6LLV6</accession>
<protein>
    <submittedName>
        <fullName evidence="2">Para-aminobenzoate synthase component 1</fullName>
        <ecNumber evidence="2">2.6.1.85</ecNumber>
    </submittedName>
</protein>
<dbReference type="InterPro" id="IPR005801">
    <property type="entry name" value="ADC_synthase"/>
</dbReference>
<dbReference type="InterPro" id="IPR001544">
    <property type="entry name" value="Aminotrans_IV"/>
</dbReference>
<keyword evidence="2" id="KW-0032">Aminotransferase</keyword>
<keyword evidence="2" id="KW-0808">Transferase</keyword>
<dbReference type="InterPro" id="IPR043132">
    <property type="entry name" value="BCAT-like_C"/>
</dbReference>
<dbReference type="GO" id="GO:0000162">
    <property type="term" value="P:L-tryptophan biosynthetic process"/>
    <property type="evidence" value="ECO:0007669"/>
    <property type="project" value="TreeGrafter"/>
</dbReference>
<dbReference type="EC" id="2.6.1.85" evidence="2"/>
<dbReference type="InterPro" id="IPR015890">
    <property type="entry name" value="Chorismate_C"/>
</dbReference>
<evidence type="ECO:0000259" key="1">
    <source>
        <dbReference type="Pfam" id="PF00425"/>
    </source>
</evidence>
<keyword evidence="3" id="KW-1185">Reference proteome</keyword>
<dbReference type="InterPro" id="IPR036038">
    <property type="entry name" value="Aminotransferase-like"/>
</dbReference>
<dbReference type="Gene3D" id="3.30.470.10">
    <property type="match status" value="1"/>
</dbReference>
<organism evidence="2 3">
    <name type="scientific">Sedimentisphaera salicampi</name>
    <dbReference type="NCBI Taxonomy" id="1941349"/>
    <lineage>
        <taxon>Bacteria</taxon>
        <taxon>Pseudomonadati</taxon>
        <taxon>Planctomycetota</taxon>
        <taxon>Phycisphaerae</taxon>
        <taxon>Sedimentisphaerales</taxon>
        <taxon>Sedimentisphaeraceae</taxon>
        <taxon>Sedimentisphaera</taxon>
    </lineage>
</organism>
<dbReference type="RefSeq" id="WP_085755444.1">
    <property type="nucleotide sequence ID" value="NZ_CP021023.1"/>
</dbReference>
<dbReference type="SUPFAM" id="SSF56752">
    <property type="entry name" value="D-aminoacid aminotransferase-like PLP-dependent enzymes"/>
    <property type="match status" value="1"/>
</dbReference>
<sequence length="565" mass="63997">MDNFTVITKLPGRLVKFSSPEEVIDLSSENFAEAFNFAQEYAEKGGYVVSVLNYRLGEYLVNQAGGTNLGTLLFYKSYSRPQIRPCNDFAVTGIRLSQSRSEYFNAIAEIKSELEAGRTYQVNYTTSVEFNFFGCPLAFFIHSLKTQPTAYNTIIKLQDKHIISATPELFFCAEGRSIYSRPMKGTCRLDQGEDFLKNDEKNIAENVMIVDLLRNDLNRICDNVHVPELLEVEEYKSLYQMTSKICGTLREKSFRKIIEALFPCGSITGAPKKSTMEIIRRVESFERGLYTGSIGLNSKDRMLHAIAIRTVELENGKGRMGAGSGITVCSEPAEEYEETLLKAKFIETKSEFCVFESILWDSKKREFARLNEHLERIAESLGFFKIPCSREALREKLISEAPGPSCDKRVRLSVNSIGEIAVQVFPFIPWQQGRIGLREVRERPKAFTLHKTSRRLNLDLKNFSEHILHTRAGELLEGSISNLFLRFGEEYFTPPVESGLLPGVERQVYIKQRNAKEKRLYLQDLLKADAAVFTNSVRGRIELKIPDAIQPRSSALPASLRGSGL</sequence>
<name>A0A1W6LLV6_9BACT</name>
<dbReference type="Pfam" id="PF01063">
    <property type="entry name" value="Aminotran_4"/>
    <property type="match status" value="1"/>
</dbReference>
<evidence type="ECO:0000313" key="3">
    <source>
        <dbReference type="Proteomes" id="UP000193334"/>
    </source>
</evidence>
<dbReference type="AlphaFoldDB" id="A0A1W6LLV6"/>
<dbReference type="Pfam" id="PF00425">
    <property type="entry name" value="Chorismate_bind"/>
    <property type="match status" value="1"/>
</dbReference>
<dbReference type="Proteomes" id="UP000193334">
    <property type="component" value="Chromosome"/>
</dbReference>
<dbReference type="SUPFAM" id="SSF56322">
    <property type="entry name" value="ADC synthase"/>
    <property type="match status" value="1"/>
</dbReference>
<dbReference type="EMBL" id="CP021023">
    <property type="protein sequence ID" value="ARN56759.1"/>
    <property type="molecule type" value="Genomic_DNA"/>
</dbReference>
<dbReference type="InterPro" id="IPR019999">
    <property type="entry name" value="Anth_synth_I-like"/>
</dbReference>
<reference evidence="3" key="1">
    <citation type="submission" date="2017-04" db="EMBL/GenBank/DDBJ databases">
        <title>Comparative genomics and description of representatives of a novel lineage of planctomycetes thriving in anoxic sediments.</title>
        <authorList>
            <person name="Spring S."/>
            <person name="Bunk B."/>
            <person name="Sproer C."/>
        </authorList>
    </citation>
    <scope>NUCLEOTIDE SEQUENCE [LARGE SCALE GENOMIC DNA]</scope>
    <source>
        <strain evidence="3">ST-PulAB-D4</strain>
    </source>
</reference>
<dbReference type="STRING" id="1941349.STSP1_01150"/>
<gene>
    <name evidence="2" type="primary">pabB</name>
    <name evidence="2" type="ORF">STSP1_01150</name>
</gene>
<dbReference type="KEGG" id="pbp:STSP1_01150"/>
<proteinExistence type="predicted"/>
<dbReference type="PRINTS" id="PR00095">
    <property type="entry name" value="ANTSNTHASEI"/>
</dbReference>
<dbReference type="GO" id="GO:0046820">
    <property type="term" value="F:4-amino-4-deoxychorismate synthase activity"/>
    <property type="evidence" value="ECO:0007669"/>
    <property type="project" value="UniProtKB-EC"/>
</dbReference>
<dbReference type="InterPro" id="IPR043131">
    <property type="entry name" value="BCAT-like_N"/>
</dbReference>
<dbReference type="Gene3D" id="3.20.10.10">
    <property type="entry name" value="D-amino Acid Aminotransferase, subunit A, domain 2"/>
    <property type="match status" value="1"/>
</dbReference>
<feature type="domain" description="Chorismate-utilising enzyme C-terminal" evidence="1">
    <location>
        <begin position="100"/>
        <end position="342"/>
    </location>
</feature>
<dbReference type="PANTHER" id="PTHR11236:SF50">
    <property type="entry name" value="AMINODEOXYCHORISMATE SYNTHASE COMPONENT 1"/>
    <property type="match status" value="1"/>
</dbReference>
<evidence type="ECO:0000313" key="2">
    <source>
        <dbReference type="EMBL" id="ARN56759.1"/>
    </source>
</evidence>
<dbReference type="Gene3D" id="3.60.120.10">
    <property type="entry name" value="Anthranilate synthase"/>
    <property type="match status" value="1"/>
</dbReference>